<feature type="non-terminal residue" evidence="1">
    <location>
        <position position="1"/>
    </location>
</feature>
<proteinExistence type="predicted"/>
<organism evidence="1">
    <name type="scientific">mine drainage metagenome</name>
    <dbReference type="NCBI Taxonomy" id="410659"/>
    <lineage>
        <taxon>unclassified sequences</taxon>
        <taxon>metagenomes</taxon>
        <taxon>ecological metagenomes</taxon>
    </lineage>
</organism>
<feature type="non-terminal residue" evidence="1">
    <location>
        <position position="164"/>
    </location>
</feature>
<reference evidence="1" key="2">
    <citation type="journal article" date="2014" name="ISME J.">
        <title>Microbial stratification in low pH oxic and suboxic macroscopic growths along an acid mine drainage.</title>
        <authorList>
            <person name="Mendez-Garcia C."/>
            <person name="Mesa V."/>
            <person name="Sprenger R.R."/>
            <person name="Richter M."/>
            <person name="Diez M.S."/>
            <person name="Solano J."/>
            <person name="Bargiela R."/>
            <person name="Golyshina O.V."/>
            <person name="Manteca A."/>
            <person name="Ramos J.L."/>
            <person name="Gallego J.R."/>
            <person name="Llorente I."/>
            <person name="Martins Dos Santos V.A."/>
            <person name="Jensen O.N."/>
            <person name="Pelaez A.I."/>
            <person name="Sanchez J."/>
            <person name="Ferrer M."/>
        </authorList>
    </citation>
    <scope>NUCLEOTIDE SEQUENCE</scope>
</reference>
<gene>
    <name evidence="1" type="ORF">B1B_08766</name>
</gene>
<reference evidence="1" key="1">
    <citation type="submission" date="2013-08" db="EMBL/GenBank/DDBJ databases">
        <authorList>
            <person name="Mendez C."/>
            <person name="Richter M."/>
            <person name="Ferrer M."/>
            <person name="Sanchez J."/>
        </authorList>
    </citation>
    <scope>NUCLEOTIDE SEQUENCE</scope>
</reference>
<accession>T1BU85</accession>
<dbReference type="EMBL" id="AUZY01005745">
    <property type="protein sequence ID" value="EQD57510.1"/>
    <property type="molecule type" value="Genomic_DNA"/>
</dbReference>
<evidence type="ECO:0000313" key="1">
    <source>
        <dbReference type="EMBL" id="EQD57510.1"/>
    </source>
</evidence>
<name>T1BU85_9ZZZZ</name>
<comment type="caution">
    <text evidence="1">The sequence shown here is derived from an EMBL/GenBank/DDBJ whole genome shotgun (WGS) entry which is preliminary data.</text>
</comment>
<dbReference type="AlphaFoldDB" id="T1BU85"/>
<protein>
    <submittedName>
        <fullName evidence="1">Uncharacterized protein</fullName>
    </submittedName>
</protein>
<sequence length="164" mass="18751">FTSSEIHEFMKWASGRYEKAHLLISDGIILNIRTLSGFDLEIAIQRILNPHQLQNILVSGDNDPYFIAVMSEIASSWPMEIVESIYEVMRIKTYSLGCYVFSSSLGNPGSMSTCSPDIRALQEPISRHRYGKNNTYSQAVHGEDCRFNREDVQYNELHRLGDRT</sequence>